<dbReference type="AlphaFoldDB" id="A0A6A6EUB7"/>
<evidence type="ECO:0000313" key="2">
    <source>
        <dbReference type="Proteomes" id="UP000800200"/>
    </source>
</evidence>
<evidence type="ECO:0000313" key="1">
    <source>
        <dbReference type="EMBL" id="KAF2194871.1"/>
    </source>
</evidence>
<accession>A0A6A6EUB7</accession>
<keyword evidence="2" id="KW-1185">Reference proteome</keyword>
<gene>
    <name evidence="1" type="ORF">K469DRAFT_686806</name>
</gene>
<reference evidence="1" key="1">
    <citation type="journal article" date="2020" name="Stud. Mycol.">
        <title>101 Dothideomycetes genomes: a test case for predicting lifestyles and emergence of pathogens.</title>
        <authorList>
            <person name="Haridas S."/>
            <person name="Albert R."/>
            <person name="Binder M."/>
            <person name="Bloem J."/>
            <person name="Labutti K."/>
            <person name="Salamov A."/>
            <person name="Andreopoulos B."/>
            <person name="Baker S."/>
            <person name="Barry K."/>
            <person name="Bills G."/>
            <person name="Bluhm B."/>
            <person name="Cannon C."/>
            <person name="Castanera R."/>
            <person name="Culley D."/>
            <person name="Daum C."/>
            <person name="Ezra D."/>
            <person name="Gonzalez J."/>
            <person name="Henrissat B."/>
            <person name="Kuo A."/>
            <person name="Liang C."/>
            <person name="Lipzen A."/>
            <person name="Lutzoni F."/>
            <person name="Magnuson J."/>
            <person name="Mondo S."/>
            <person name="Nolan M."/>
            <person name="Ohm R."/>
            <person name="Pangilinan J."/>
            <person name="Park H.-J."/>
            <person name="Ramirez L."/>
            <person name="Alfaro M."/>
            <person name="Sun H."/>
            <person name="Tritt A."/>
            <person name="Yoshinaga Y."/>
            <person name="Zwiers L.-H."/>
            <person name="Turgeon B."/>
            <person name="Goodwin S."/>
            <person name="Spatafora J."/>
            <person name="Crous P."/>
            <person name="Grigoriev I."/>
        </authorList>
    </citation>
    <scope>NUCLEOTIDE SEQUENCE</scope>
    <source>
        <strain evidence="1">CBS 207.26</strain>
    </source>
</reference>
<dbReference type="Proteomes" id="UP000800200">
    <property type="component" value="Unassembled WGS sequence"/>
</dbReference>
<sequence length="427" mass="48254">MSEEAEPTIIASSGDLILDVCQDEGGPHFSYKVDSRTLQRSSRYFEKLLSSRFSEGSKLLAELEELKVSGKYSNIADAPANALPQILIVNIGRISKVSTIQNLTADFLRALHGQDLAVASPPVANLANLAVVADRFDALSVLSRYVQRKKYLQVIDAKTKSKSNTSISEERVRQKLLIGLLFDHPPWVTKYSKQLIMRDSAQWKPDIEEDHTAALWWDIPNGVEDEMIQRREYILETINSLQSHFLKLYTSGERQCKLGYDSSVQCDSFQLGEMVRFFIKLGTLRLQGTIYDTTEPIHYAGDIDRLLESLRQCSSYQIDRNHSHCGLRVRLIPLLDLIQNQLSLVAGSLDIGICAECWNHNHPLYAWSLAKRPVLWIQSKALTGSRTLASSFTEKEHKRLSGSCLGGHILVREMFMAVERDWTARDA</sequence>
<dbReference type="OrthoDB" id="5398371at2759"/>
<dbReference type="EMBL" id="ML994611">
    <property type="protein sequence ID" value="KAF2194871.1"/>
    <property type="molecule type" value="Genomic_DNA"/>
</dbReference>
<name>A0A6A6EUB7_9PEZI</name>
<protein>
    <recommendedName>
        <fullName evidence="3">BTB domain-containing protein</fullName>
    </recommendedName>
</protein>
<proteinExistence type="predicted"/>
<evidence type="ECO:0008006" key="3">
    <source>
        <dbReference type="Google" id="ProtNLM"/>
    </source>
</evidence>
<organism evidence="1 2">
    <name type="scientific">Zopfia rhizophila CBS 207.26</name>
    <dbReference type="NCBI Taxonomy" id="1314779"/>
    <lineage>
        <taxon>Eukaryota</taxon>
        <taxon>Fungi</taxon>
        <taxon>Dikarya</taxon>
        <taxon>Ascomycota</taxon>
        <taxon>Pezizomycotina</taxon>
        <taxon>Dothideomycetes</taxon>
        <taxon>Dothideomycetes incertae sedis</taxon>
        <taxon>Zopfiaceae</taxon>
        <taxon>Zopfia</taxon>
    </lineage>
</organism>